<proteinExistence type="inferred from homology"/>
<dbReference type="Gene3D" id="2.10.240.10">
    <property type="entry name" value="Dihydroorotate dehydrogenase, electron transfer subunit"/>
    <property type="match status" value="1"/>
</dbReference>
<dbReference type="Proteomes" id="UP000531840">
    <property type="component" value="Unassembled WGS sequence"/>
</dbReference>
<comment type="similarity">
    <text evidence="1 11">Belongs to the PyrK family.</text>
</comment>
<feature type="binding site" evidence="11">
    <location>
        <position position="228"/>
    </location>
    <ligand>
        <name>[2Fe-2S] cluster</name>
        <dbReference type="ChEBI" id="CHEBI:190135"/>
    </ligand>
</feature>
<dbReference type="NCBIfam" id="NF000799">
    <property type="entry name" value="PRK00054.1-4"/>
    <property type="match status" value="1"/>
</dbReference>
<name>A0ABX2T016_9BACL</name>
<dbReference type="InterPro" id="IPR012165">
    <property type="entry name" value="Cyt_c3_hydrogenase_gsu"/>
</dbReference>
<evidence type="ECO:0000256" key="9">
    <source>
        <dbReference type="ARBA" id="ARBA00023004"/>
    </source>
</evidence>
<feature type="binding site" evidence="11">
    <location>
        <begin position="69"/>
        <end position="71"/>
    </location>
    <ligand>
        <name>FAD</name>
        <dbReference type="ChEBI" id="CHEBI:57692"/>
    </ligand>
</feature>
<dbReference type="InterPro" id="IPR039261">
    <property type="entry name" value="FNR_nucleotide-bd"/>
</dbReference>
<dbReference type="NCBIfam" id="NF000797">
    <property type="entry name" value="PRK00054.1-2"/>
    <property type="match status" value="1"/>
</dbReference>
<keyword evidence="4 11" id="KW-0001">2Fe-2S</keyword>
<keyword evidence="14" id="KW-1185">Reference proteome</keyword>
<dbReference type="Gene3D" id="3.40.50.80">
    <property type="entry name" value="Nucleotide-binding domain of ferredoxin-NADP reductase (FNR) module"/>
    <property type="match status" value="1"/>
</dbReference>
<dbReference type="SUPFAM" id="SSF52343">
    <property type="entry name" value="Ferredoxin reductase-like, C-terminal NADP-linked domain"/>
    <property type="match status" value="1"/>
</dbReference>
<evidence type="ECO:0000313" key="13">
    <source>
        <dbReference type="EMBL" id="NYS47975.1"/>
    </source>
</evidence>
<dbReference type="CDD" id="cd06218">
    <property type="entry name" value="DHOD_e_trans"/>
    <property type="match status" value="1"/>
</dbReference>
<comment type="subunit">
    <text evidence="11">Heterotetramer of 2 PyrK and 2 PyrD type B subunits.</text>
</comment>
<dbReference type="PANTHER" id="PTHR43513">
    <property type="entry name" value="DIHYDROOROTATE DEHYDROGENASE B (NAD(+)), ELECTRON TRANSFER SUBUNIT"/>
    <property type="match status" value="1"/>
</dbReference>
<feature type="domain" description="FAD-binding FR-type" evidence="12">
    <location>
        <begin position="1"/>
        <end position="101"/>
    </location>
</feature>
<dbReference type="PROSITE" id="PS51384">
    <property type="entry name" value="FAD_FR"/>
    <property type="match status" value="1"/>
</dbReference>
<keyword evidence="7 11" id="KW-0665">Pyrimidine biosynthesis</keyword>
<comment type="cofactor">
    <cofactor evidence="11">
        <name>FAD</name>
        <dbReference type="ChEBI" id="CHEBI:57692"/>
    </cofactor>
    <text evidence="11">Binds 1 FAD per subunit.</text>
</comment>
<keyword evidence="10 11" id="KW-0411">Iron-sulfur</keyword>
<feature type="binding site" evidence="11">
    <location>
        <begin position="52"/>
        <end position="55"/>
    </location>
    <ligand>
        <name>FAD</name>
        <dbReference type="ChEBI" id="CHEBI:57692"/>
    </ligand>
</feature>
<keyword evidence="8 11" id="KW-0249">Electron transport</keyword>
<evidence type="ECO:0000256" key="4">
    <source>
        <dbReference type="ARBA" id="ARBA00022714"/>
    </source>
</evidence>
<evidence type="ECO:0000256" key="3">
    <source>
        <dbReference type="ARBA" id="ARBA00022630"/>
    </source>
</evidence>
<evidence type="ECO:0000256" key="6">
    <source>
        <dbReference type="ARBA" id="ARBA00022827"/>
    </source>
</evidence>
<evidence type="ECO:0000256" key="1">
    <source>
        <dbReference type="ARBA" id="ARBA00006422"/>
    </source>
</evidence>
<keyword evidence="2 11" id="KW-0813">Transport</keyword>
<gene>
    <name evidence="11" type="primary">pyrK</name>
    <name evidence="13" type="ORF">HZY85_07300</name>
</gene>
<dbReference type="InterPro" id="IPR017927">
    <property type="entry name" value="FAD-bd_FR_type"/>
</dbReference>
<dbReference type="PIRSF" id="PIRSF006816">
    <property type="entry name" value="Cyc3_hyd_g"/>
    <property type="match status" value="1"/>
</dbReference>
<comment type="function">
    <text evidence="11">Responsible for channeling the electrons from the oxidation of dihydroorotate from the FMN redox center in the PyrD type B subunit to the ultimate electron acceptor NAD(+).</text>
</comment>
<reference evidence="13 14" key="1">
    <citation type="submission" date="2020-07" db="EMBL/GenBank/DDBJ databases">
        <title>MOT database genomes.</title>
        <authorList>
            <person name="Joseph S."/>
            <person name="Aduse-Opoku J."/>
            <person name="Hashim A."/>
            <person name="Wade W."/>
            <person name="Curtis M."/>
        </authorList>
    </citation>
    <scope>NUCLEOTIDE SEQUENCE [LARGE SCALE GENOMIC DNA]</scope>
    <source>
        <strain evidence="13 14">CIP 106318</strain>
    </source>
</reference>
<dbReference type="InterPro" id="IPR023455">
    <property type="entry name" value="Dihydroorotate_DHASE_ETsu"/>
</dbReference>
<organism evidence="13 14">
    <name type="scientific">Gemelliphila palaticanis</name>
    <dbReference type="NCBI Taxonomy" id="81950"/>
    <lineage>
        <taxon>Bacteria</taxon>
        <taxon>Bacillati</taxon>
        <taxon>Bacillota</taxon>
        <taxon>Bacilli</taxon>
        <taxon>Bacillales</taxon>
        <taxon>Gemellaceae</taxon>
        <taxon>Gemelliphila</taxon>
    </lineage>
</organism>
<protein>
    <recommendedName>
        <fullName evidence="11">Dihydroorotate dehydrogenase B (NAD(+)), electron transfer subunit</fullName>
    </recommendedName>
    <alternativeName>
        <fullName evidence="11">Dihydroorotate oxidase B, electron transfer subunit</fullName>
    </alternativeName>
</protein>
<dbReference type="HAMAP" id="MF_01211">
    <property type="entry name" value="DHODB_Fe_S_bind"/>
    <property type="match status" value="1"/>
</dbReference>
<keyword evidence="5 11" id="KW-0479">Metal-binding</keyword>
<evidence type="ECO:0000259" key="12">
    <source>
        <dbReference type="PROSITE" id="PS51384"/>
    </source>
</evidence>
<dbReference type="InterPro" id="IPR017938">
    <property type="entry name" value="Riboflavin_synthase-like_b-brl"/>
</dbReference>
<feature type="binding site" evidence="11">
    <location>
        <begin position="76"/>
        <end position="77"/>
    </location>
    <ligand>
        <name>FAD</name>
        <dbReference type="ChEBI" id="CHEBI:57692"/>
    </ligand>
</feature>
<feature type="binding site" evidence="11">
    <location>
        <position position="220"/>
    </location>
    <ligand>
        <name>[2Fe-2S] cluster</name>
        <dbReference type="ChEBI" id="CHEBI:190135"/>
    </ligand>
</feature>
<comment type="caution">
    <text evidence="13">The sequence shown here is derived from an EMBL/GenBank/DDBJ whole genome shotgun (WGS) entry which is preliminary data.</text>
</comment>
<dbReference type="PANTHER" id="PTHR43513:SF3">
    <property type="entry name" value="DIHYDROOROTATE DEHYDROGENASE B (NAD(+)), ELECTRON TRANSFER SUBUNIT-RELATED"/>
    <property type="match status" value="1"/>
</dbReference>
<evidence type="ECO:0000256" key="5">
    <source>
        <dbReference type="ARBA" id="ARBA00022723"/>
    </source>
</evidence>
<dbReference type="Pfam" id="PF10418">
    <property type="entry name" value="DHODB_Fe-S_bind"/>
    <property type="match status" value="1"/>
</dbReference>
<dbReference type="InterPro" id="IPR037117">
    <property type="entry name" value="Dihydroorotate_DH_ele_sf"/>
</dbReference>
<evidence type="ECO:0000256" key="11">
    <source>
        <dbReference type="HAMAP-Rule" id="MF_01211"/>
    </source>
</evidence>
<comment type="cofactor">
    <cofactor evidence="11">
        <name>[2Fe-2S] cluster</name>
        <dbReference type="ChEBI" id="CHEBI:190135"/>
    </cofactor>
    <text evidence="11">Binds 1 [2Fe-2S] cluster per subunit.</text>
</comment>
<dbReference type="EMBL" id="JACBYF010000020">
    <property type="protein sequence ID" value="NYS47975.1"/>
    <property type="molecule type" value="Genomic_DNA"/>
</dbReference>
<feature type="binding site" evidence="11">
    <location>
        <position position="241"/>
    </location>
    <ligand>
        <name>[2Fe-2S] cluster</name>
        <dbReference type="ChEBI" id="CHEBI:190135"/>
    </ligand>
</feature>
<sequence length="254" mass="28218">MQVQLATVVENKNIAHNIYKMTVRGSIVESMNQAGQFINIRVSNSNEYLLRRPISICEINKEDNTFVIIYRAEGEGTQKISKLKSGDLIDVLGPLGKGYNINSLKEGQTALLVGGGIGVPPLYELAKRFKESGVEVVSILGFNSQKDVFYEQEFKKLGKTYIATADGSYGELGYVTDVIKNYNINYDKYYSCGPLPMLKALKSINFEKEGYLSLEERMACGIGACYACVCKTEFDDSARVCYDGPVFKAEQILI</sequence>
<comment type="pathway">
    <text evidence="11">Pyrimidine metabolism; UMP biosynthesis via de novo pathway; orotate from (S)-dihydroorotate (NAD(+) route): step 1/1.</text>
</comment>
<dbReference type="InterPro" id="IPR001433">
    <property type="entry name" value="OxRdtase_FAD/NAD-bd"/>
</dbReference>
<dbReference type="Pfam" id="PF00970">
    <property type="entry name" value="FAD_binding_6"/>
    <property type="match status" value="1"/>
</dbReference>
<keyword evidence="3 11" id="KW-0285">Flavoprotein</keyword>
<evidence type="ECO:0000256" key="8">
    <source>
        <dbReference type="ARBA" id="ARBA00022982"/>
    </source>
</evidence>
<dbReference type="InterPro" id="IPR050353">
    <property type="entry name" value="PyrK_electron_transfer"/>
</dbReference>
<evidence type="ECO:0000256" key="10">
    <source>
        <dbReference type="ARBA" id="ARBA00023014"/>
    </source>
</evidence>
<dbReference type="SUPFAM" id="SSF63380">
    <property type="entry name" value="Riboflavin synthase domain-like"/>
    <property type="match status" value="1"/>
</dbReference>
<dbReference type="Pfam" id="PF00175">
    <property type="entry name" value="NAD_binding_1"/>
    <property type="match status" value="1"/>
</dbReference>
<evidence type="ECO:0000256" key="2">
    <source>
        <dbReference type="ARBA" id="ARBA00022448"/>
    </source>
</evidence>
<dbReference type="Gene3D" id="2.40.30.10">
    <property type="entry name" value="Translation factors"/>
    <property type="match status" value="1"/>
</dbReference>
<dbReference type="RefSeq" id="WP_179941756.1">
    <property type="nucleotide sequence ID" value="NZ_JACBYF010000020.1"/>
</dbReference>
<accession>A0ABX2T016</accession>
<evidence type="ECO:0000313" key="14">
    <source>
        <dbReference type="Proteomes" id="UP000531840"/>
    </source>
</evidence>
<keyword evidence="6 11" id="KW-0274">FAD</keyword>
<evidence type="ECO:0000256" key="7">
    <source>
        <dbReference type="ARBA" id="ARBA00022975"/>
    </source>
</evidence>
<feature type="binding site" evidence="11">
    <location>
        <position position="225"/>
    </location>
    <ligand>
        <name>[2Fe-2S] cluster</name>
        <dbReference type="ChEBI" id="CHEBI:190135"/>
    </ligand>
</feature>
<dbReference type="InterPro" id="IPR019480">
    <property type="entry name" value="Dihydroorotate_DH_Fe-S-bd"/>
</dbReference>
<dbReference type="InterPro" id="IPR008333">
    <property type="entry name" value="Cbr1-like_FAD-bd_dom"/>
</dbReference>
<keyword evidence="9 11" id="KW-0408">Iron</keyword>